<dbReference type="AlphaFoldDB" id="A0A5B8XR98"/>
<dbReference type="SUPFAM" id="SSF48452">
    <property type="entry name" value="TPR-like"/>
    <property type="match status" value="1"/>
</dbReference>
<dbReference type="PROSITE" id="PS50005">
    <property type="entry name" value="TPR"/>
    <property type="match status" value="2"/>
</dbReference>
<name>A0A5B8XR98_9DELT</name>
<keyword evidence="1" id="KW-0802">TPR repeat</keyword>
<gene>
    <name evidence="4" type="ORF">FRD01_01190</name>
</gene>
<sequence>MVLIEGLKREPGRQDAIELLVLWFSVESPTRGLEADLVKMLGVQPEKDDIFSAILDNLRANGRDDIAEALVGPASRAGLTYIPMKPKKDEPLENEPAEDTHLDVSQFDVSQSDQTVDGFAHVELEEPEEVEHVEAPVEQAIPEPEREPAPKPPEPAREKATKRREIRWTKRHSFGAIFLMLVTLGVSWYWVEGRRVAEIHSLDTLIGTLDPLDFNEALGQAGTAARNHPGSKEIEERYQFLLALQGSESQYELQDGAGEWGVTHAFLKALEAKDLESAIRLSKELELKYPDSLASLWTAAMLAEFRGDEGAQDLAFDELNRLYPEFLDGWLGKLRLAVRRGDAQGVELARERIGQLVPDHPYLRLNYENQRLQTVLMGAELDDTGGLVLREGAQGSMWEFDSPPVKTSAARFFSAFGHYQRALWAAEGGERAKAQEEVALALEIETELGPARVLQGALRLRGFDAEGIQDLRLLRFVGSAHGDFLDLGFGFGAIASVGIGNPSLAHGLLKGQDGPWSKLAASHLDHELRGEALQSDANFFQATEDFRTAFQVSDTEAERLLGARTGLLPDLLLEGPRLWMRAYLKDPNVAEDLKHRMSSLGKESVFLRVWLIDSLLWLGDRGAFDHLESIEEGHGFHFHWVSAIVSRAKGEYRDADVHFSNAGVENSASLANYAMRLERLGAWDESRKMYHKSLLSDRANMEAIQGLGRTYLKLGGETAARDMERIALGYNGGDYVAQRAESLKWFGIILGVRSGDETALSKIEAAIEAVGPRADLLVEVGHYWFARSDLNQARVSFSQALQADSTNADAHYGLGRVAWETRDFQIAEDHLRKYLELQPRGEHRKWVEERLSRLK</sequence>
<evidence type="ECO:0000313" key="5">
    <source>
        <dbReference type="Proteomes" id="UP000321595"/>
    </source>
</evidence>
<dbReference type="Gene3D" id="1.25.40.10">
    <property type="entry name" value="Tetratricopeptide repeat domain"/>
    <property type="match status" value="2"/>
</dbReference>
<keyword evidence="3" id="KW-0812">Transmembrane</keyword>
<protein>
    <submittedName>
        <fullName evidence="4">Uncharacterized protein</fullName>
    </submittedName>
</protein>
<organism evidence="4 5">
    <name type="scientific">Microvenator marinus</name>
    <dbReference type="NCBI Taxonomy" id="2600177"/>
    <lineage>
        <taxon>Bacteria</taxon>
        <taxon>Deltaproteobacteria</taxon>
        <taxon>Bradymonadales</taxon>
        <taxon>Microvenatoraceae</taxon>
        <taxon>Microvenator</taxon>
    </lineage>
</organism>
<dbReference type="SMART" id="SM00028">
    <property type="entry name" value="TPR"/>
    <property type="match status" value="4"/>
</dbReference>
<accession>A0A5B8XR98</accession>
<dbReference type="InterPro" id="IPR019734">
    <property type="entry name" value="TPR_rpt"/>
</dbReference>
<dbReference type="OrthoDB" id="5469953at2"/>
<dbReference type="EMBL" id="CP042467">
    <property type="protein sequence ID" value="QED25899.1"/>
    <property type="molecule type" value="Genomic_DNA"/>
</dbReference>
<keyword evidence="5" id="KW-1185">Reference proteome</keyword>
<feature type="compositionally biased region" description="Basic and acidic residues" evidence="2">
    <location>
        <begin position="143"/>
        <end position="159"/>
    </location>
</feature>
<keyword evidence="3" id="KW-0472">Membrane</keyword>
<feature type="repeat" description="TPR" evidence="1">
    <location>
        <begin position="808"/>
        <end position="841"/>
    </location>
</feature>
<reference evidence="4 5" key="1">
    <citation type="submission" date="2019-08" db="EMBL/GenBank/DDBJ databases">
        <authorList>
            <person name="Liang Q."/>
        </authorList>
    </citation>
    <scope>NUCLEOTIDE SEQUENCE [LARGE SCALE GENOMIC DNA]</scope>
    <source>
        <strain evidence="4 5">V1718</strain>
    </source>
</reference>
<evidence type="ECO:0000256" key="3">
    <source>
        <dbReference type="SAM" id="Phobius"/>
    </source>
</evidence>
<feature type="compositionally biased region" description="Basic and acidic residues" evidence="2">
    <location>
        <begin position="126"/>
        <end position="135"/>
    </location>
</feature>
<dbReference type="InterPro" id="IPR011990">
    <property type="entry name" value="TPR-like_helical_dom_sf"/>
</dbReference>
<feature type="transmembrane region" description="Helical" evidence="3">
    <location>
        <begin position="172"/>
        <end position="191"/>
    </location>
</feature>
<dbReference type="KEGG" id="bbae:FRD01_01190"/>
<evidence type="ECO:0000313" key="4">
    <source>
        <dbReference type="EMBL" id="QED25899.1"/>
    </source>
</evidence>
<proteinExistence type="predicted"/>
<dbReference type="PANTHER" id="PTHR12558:SF13">
    <property type="entry name" value="CELL DIVISION CYCLE PROTEIN 27 HOMOLOG"/>
    <property type="match status" value="1"/>
</dbReference>
<feature type="repeat" description="TPR" evidence="1">
    <location>
        <begin position="774"/>
        <end position="807"/>
    </location>
</feature>
<dbReference type="PANTHER" id="PTHR12558">
    <property type="entry name" value="CELL DIVISION CYCLE 16,23,27"/>
    <property type="match status" value="1"/>
</dbReference>
<evidence type="ECO:0000256" key="2">
    <source>
        <dbReference type="SAM" id="MobiDB-lite"/>
    </source>
</evidence>
<feature type="region of interest" description="Disordered" evidence="2">
    <location>
        <begin position="126"/>
        <end position="164"/>
    </location>
</feature>
<evidence type="ECO:0000256" key="1">
    <source>
        <dbReference type="PROSITE-ProRule" id="PRU00339"/>
    </source>
</evidence>
<dbReference type="Proteomes" id="UP000321595">
    <property type="component" value="Chromosome"/>
</dbReference>
<dbReference type="Pfam" id="PF14559">
    <property type="entry name" value="TPR_19"/>
    <property type="match status" value="1"/>
</dbReference>
<dbReference type="RefSeq" id="WP_146956872.1">
    <property type="nucleotide sequence ID" value="NZ_CP042467.1"/>
</dbReference>
<keyword evidence="3" id="KW-1133">Transmembrane helix</keyword>